<name>A0A024X6Y7_PLAFC</name>
<feature type="signal peptide" evidence="2">
    <location>
        <begin position="1"/>
        <end position="17"/>
    </location>
</feature>
<sequence length="103" mass="12693">MFLIITFLVFIYWHTEIEKWTRELKKNKITEKDLDSILLRKQNEENERCFLHELTEKRNMINQKKDNINNEAAVLIQSYIRAVKERNLFSEHEKKKKSRKKKK</sequence>
<evidence type="ECO:0000313" key="3">
    <source>
        <dbReference type="EMBL" id="ETW60923.1"/>
    </source>
</evidence>
<reference evidence="3 4" key="1">
    <citation type="submission" date="2013-02" db="EMBL/GenBank/DDBJ databases">
        <title>The Genome Annotation of Plasmodium falciparum CAMP/Malaysia.</title>
        <authorList>
            <consortium name="The Broad Institute Genome Sequencing Platform"/>
            <consortium name="The Broad Institute Genome Sequencing Center for Infectious Disease"/>
            <person name="Neafsey D."/>
            <person name="Hoffman S."/>
            <person name="Volkman S."/>
            <person name="Rosenthal P."/>
            <person name="Walker B."/>
            <person name="Young S.K."/>
            <person name="Zeng Q."/>
            <person name="Gargeya S."/>
            <person name="Fitzgerald M."/>
            <person name="Haas B."/>
            <person name="Abouelleil A."/>
            <person name="Allen A.W."/>
            <person name="Alvarado L."/>
            <person name="Arachchi H.M."/>
            <person name="Berlin A.M."/>
            <person name="Chapman S.B."/>
            <person name="Gainer-Dewar J."/>
            <person name="Goldberg J."/>
            <person name="Griggs A."/>
            <person name="Gujja S."/>
            <person name="Hansen M."/>
            <person name="Howarth C."/>
            <person name="Imamovic A."/>
            <person name="Ireland A."/>
            <person name="Larimer J."/>
            <person name="McCowan C."/>
            <person name="Murphy C."/>
            <person name="Pearson M."/>
            <person name="Poon T.W."/>
            <person name="Priest M."/>
            <person name="Roberts A."/>
            <person name="Saif S."/>
            <person name="Shea T."/>
            <person name="Sisk P."/>
            <person name="Sykes S."/>
            <person name="Wortman J."/>
            <person name="Nusbaum C."/>
            <person name="Birren B."/>
        </authorList>
    </citation>
    <scope>NUCLEOTIDE SEQUENCE [LARGE SCALE GENOMIC DNA]</scope>
    <source>
        <strain evidence="3 4">CAMP/Malaysia</strain>
    </source>
</reference>
<keyword evidence="2" id="KW-0732">Signal</keyword>
<dbReference type="EMBL" id="KI927522">
    <property type="protein sequence ID" value="ETW60923.1"/>
    <property type="molecule type" value="Genomic_DNA"/>
</dbReference>
<feature type="coiled-coil region" evidence="1">
    <location>
        <begin position="27"/>
        <end position="71"/>
    </location>
</feature>
<proteinExistence type="predicted"/>
<gene>
    <name evidence="3" type="ORF">PFMC_03154</name>
</gene>
<dbReference type="AlphaFoldDB" id="A0A024X6Y7"/>
<evidence type="ECO:0000256" key="1">
    <source>
        <dbReference type="SAM" id="Coils"/>
    </source>
</evidence>
<dbReference type="Proteomes" id="UP000030694">
    <property type="component" value="Unassembled WGS sequence"/>
</dbReference>
<protein>
    <submittedName>
        <fullName evidence="3">Uncharacterized protein</fullName>
    </submittedName>
</protein>
<evidence type="ECO:0000313" key="4">
    <source>
        <dbReference type="Proteomes" id="UP000030694"/>
    </source>
</evidence>
<dbReference type="PROSITE" id="PS50096">
    <property type="entry name" value="IQ"/>
    <property type="match status" value="1"/>
</dbReference>
<accession>A0A024X6Y7</accession>
<organism evidence="3 4">
    <name type="scientific">Plasmodium falciparum (isolate Camp / Malaysia)</name>
    <dbReference type="NCBI Taxonomy" id="5835"/>
    <lineage>
        <taxon>Eukaryota</taxon>
        <taxon>Sar</taxon>
        <taxon>Alveolata</taxon>
        <taxon>Apicomplexa</taxon>
        <taxon>Aconoidasida</taxon>
        <taxon>Haemosporida</taxon>
        <taxon>Plasmodiidae</taxon>
        <taxon>Plasmodium</taxon>
        <taxon>Plasmodium (Laverania)</taxon>
    </lineage>
</organism>
<evidence type="ECO:0000256" key="2">
    <source>
        <dbReference type="SAM" id="SignalP"/>
    </source>
</evidence>
<keyword evidence="1" id="KW-0175">Coiled coil</keyword>
<reference evidence="3 4" key="2">
    <citation type="submission" date="2013-02" db="EMBL/GenBank/DDBJ databases">
        <title>The Genome Sequence of Plasmodium falciparum CAMP/Malaysia.</title>
        <authorList>
            <consortium name="The Broad Institute Genome Sequencing Platform"/>
            <consortium name="The Broad Institute Genome Sequencing Center for Infectious Disease"/>
            <person name="Neafsey D."/>
            <person name="Cheeseman I."/>
            <person name="Volkman S."/>
            <person name="Adams J."/>
            <person name="Walker B."/>
            <person name="Young S.K."/>
            <person name="Zeng Q."/>
            <person name="Gargeya S."/>
            <person name="Fitzgerald M."/>
            <person name="Haas B."/>
            <person name="Abouelleil A."/>
            <person name="Alvarado L."/>
            <person name="Arachchi H.M."/>
            <person name="Berlin A.M."/>
            <person name="Chapman S.B."/>
            <person name="Dewar J."/>
            <person name="Goldberg J."/>
            <person name="Griggs A."/>
            <person name="Gujja S."/>
            <person name="Hansen M."/>
            <person name="Howarth C."/>
            <person name="Imamovic A."/>
            <person name="Larimer J."/>
            <person name="McCowan C."/>
            <person name="Murphy C."/>
            <person name="Neiman D."/>
            <person name="Pearson M."/>
            <person name="Priest M."/>
            <person name="Roberts A."/>
            <person name="Saif S."/>
            <person name="Shea T."/>
            <person name="Sisk P."/>
            <person name="Sykes S."/>
            <person name="Wortman J."/>
            <person name="Nusbaum C."/>
            <person name="Birren B."/>
        </authorList>
    </citation>
    <scope>NUCLEOTIDE SEQUENCE [LARGE SCALE GENOMIC DNA]</scope>
    <source>
        <strain evidence="3 4">CAMP/Malaysia</strain>
    </source>
</reference>
<feature type="non-terminal residue" evidence="3">
    <location>
        <position position="1"/>
    </location>
</feature>
<feature type="chain" id="PRO_5001537896" evidence="2">
    <location>
        <begin position="18"/>
        <end position="103"/>
    </location>
</feature>